<dbReference type="OrthoDB" id="9812829at2"/>
<organism evidence="3 4">
    <name type="scientific">Jeotgalibaca ciconiae</name>
    <dbReference type="NCBI Taxonomy" id="2496265"/>
    <lineage>
        <taxon>Bacteria</taxon>
        <taxon>Bacillati</taxon>
        <taxon>Bacillota</taxon>
        <taxon>Bacilli</taxon>
        <taxon>Lactobacillales</taxon>
        <taxon>Carnobacteriaceae</taxon>
        <taxon>Jeotgalibaca</taxon>
    </lineage>
</organism>
<dbReference type="Pfam" id="PF14262">
    <property type="entry name" value="Cthe_2159"/>
    <property type="match status" value="1"/>
</dbReference>
<feature type="region of interest" description="Disordered" evidence="1">
    <location>
        <begin position="31"/>
        <end position="67"/>
    </location>
</feature>
<dbReference type="InterPro" id="IPR025584">
    <property type="entry name" value="Cthe_2159"/>
</dbReference>
<dbReference type="KEGG" id="jeh:EJN90_06465"/>
<dbReference type="EMBL" id="CP034465">
    <property type="protein sequence ID" value="AZP04312.1"/>
    <property type="molecule type" value="Genomic_DNA"/>
</dbReference>
<keyword evidence="2" id="KW-0732">Signal</keyword>
<accession>A0A3Q9BMF6</accession>
<evidence type="ECO:0000313" key="4">
    <source>
        <dbReference type="Proteomes" id="UP000273326"/>
    </source>
</evidence>
<feature type="compositionally biased region" description="Low complexity" evidence="1">
    <location>
        <begin position="31"/>
        <end position="44"/>
    </location>
</feature>
<proteinExistence type="predicted"/>
<dbReference type="Proteomes" id="UP000273326">
    <property type="component" value="Chromosome"/>
</dbReference>
<evidence type="ECO:0000313" key="3">
    <source>
        <dbReference type="EMBL" id="AZP04312.1"/>
    </source>
</evidence>
<feature type="signal peptide" evidence="2">
    <location>
        <begin position="1"/>
        <end position="30"/>
    </location>
</feature>
<feature type="region of interest" description="Disordered" evidence="1">
    <location>
        <begin position="312"/>
        <end position="343"/>
    </location>
</feature>
<reference evidence="4" key="1">
    <citation type="submission" date="2018-12" db="EMBL/GenBank/DDBJ databases">
        <title>Complete genome sequencing of Jeotgalibaca sp. H21T32.</title>
        <authorList>
            <person name="Bae J.-W."/>
            <person name="Lee S.-Y."/>
        </authorList>
    </citation>
    <scope>NUCLEOTIDE SEQUENCE [LARGE SCALE GENOMIC DNA]</scope>
    <source>
        <strain evidence="4">H21T32</strain>
    </source>
</reference>
<feature type="region of interest" description="Disordered" evidence="1">
    <location>
        <begin position="621"/>
        <end position="640"/>
    </location>
</feature>
<name>A0A3Q9BMF6_9LACT</name>
<sequence length="640" mass="65641">MTKKWNQLIRGITAVFLTGFLAACTAKTGAAESASSETSGEVSEMTSTEEIVSEGTSQSSGEYDLTFSSSDLETGYEEESVTTIQLGDGNSSIDGEGAAVEDDIITITAGGDYLIEGTLSDGQVVVSVADTEKVHIILNGVDMTSSTSAPISITEADKVWITLNEGSENYLTDAEGSTDTIGSGEDSSTIDGTIYSKADLAFNGAGELTIQANTKHGIVSKDDLIITSGTYNITANGQGLSGKDAVKIKEGTFTLTTQKDAIQSDNAEDAGRGFVYIESGTFFIESQGDAIQAETLLQVTGGTFEVVTAGGSENGVDHTETMGPFDNFETNTEETETEETPSTKGLKAGNELIINGGEFVFDTADDSIHSNGTITLSGGSIIADTGDDGIHADSDLLLNRADITIINSYEGIEGSTITVDAGNIQVTASDDGFNVAGGNDGSSLDRPGANPFESNDENQLIINGGTIVVDAQGDGLDSNGTTTINGGDIIVSGPENSGNGTLDSGGGTTIKGGTIVGAGSSGMAEGFASDSTQANVLYNLDSTYAAGTLVEVKSTDGTVLLSWTAAKSFSSLIFSSEDLVVGETYVIAIDGTEIELTLEDMVTSNGSGMGMGGMQPGGMNGMPGGQGGRPDEGMPEYFNE</sequence>
<evidence type="ECO:0000256" key="2">
    <source>
        <dbReference type="SAM" id="SignalP"/>
    </source>
</evidence>
<feature type="compositionally biased region" description="Polar residues" evidence="1">
    <location>
        <begin position="45"/>
        <end position="67"/>
    </location>
</feature>
<evidence type="ECO:0000256" key="1">
    <source>
        <dbReference type="SAM" id="MobiDB-lite"/>
    </source>
</evidence>
<dbReference type="PROSITE" id="PS51257">
    <property type="entry name" value="PROKAR_LIPOPROTEIN"/>
    <property type="match status" value="1"/>
</dbReference>
<protein>
    <submittedName>
        <fullName evidence="3">Carbohydrate-binding domain-containing protein</fullName>
    </submittedName>
</protein>
<gene>
    <name evidence="3" type="ORF">EJN90_06465</name>
</gene>
<dbReference type="RefSeq" id="WP_126109602.1">
    <property type="nucleotide sequence ID" value="NZ_CP034465.1"/>
</dbReference>
<dbReference type="AlphaFoldDB" id="A0A3Q9BMF6"/>
<keyword evidence="4" id="KW-1185">Reference proteome</keyword>
<feature type="chain" id="PRO_5039488338" evidence="2">
    <location>
        <begin position="31"/>
        <end position="640"/>
    </location>
</feature>